<evidence type="ECO:0000259" key="3">
    <source>
        <dbReference type="Pfam" id="PF03061"/>
    </source>
</evidence>
<evidence type="ECO:0000256" key="1">
    <source>
        <dbReference type="ARBA" id="ARBA00008324"/>
    </source>
</evidence>
<accession>A0AAE8SRG4</accession>
<dbReference type="EMBL" id="ONZQ02000001">
    <property type="protein sequence ID" value="SPN97680.1"/>
    <property type="molecule type" value="Genomic_DNA"/>
</dbReference>
<dbReference type="InterPro" id="IPR039298">
    <property type="entry name" value="ACOT13"/>
</dbReference>
<gene>
    <name evidence="4" type="ORF">DNG_01193</name>
</gene>
<evidence type="ECO:0000256" key="2">
    <source>
        <dbReference type="ARBA" id="ARBA00022801"/>
    </source>
</evidence>
<dbReference type="PANTHER" id="PTHR21660">
    <property type="entry name" value="THIOESTERASE SUPERFAMILY MEMBER-RELATED"/>
    <property type="match status" value="1"/>
</dbReference>
<dbReference type="GO" id="GO:0047617">
    <property type="term" value="F:fatty acyl-CoA hydrolase activity"/>
    <property type="evidence" value="ECO:0007669"/>
    <property type="project" value="InterPro"/>
</dbReference>
<name>A0AAE8SRG4_9PEZI</name>
<evidence type="ECO:0000313" key="5">
    <source>
        <dbReference type="Proteomes" id="UP001187682"/>
    </source>
</evidence>
<comment type="similarity">
    <text evidence="1">Belongs to the thioesterase PaaI family.</text>
</comment>
<keyword evidence="5" id="KW-1185">Reference proteome</keyword>
<dbReference type="PANTHER" id="PTHR21660:SF1">
    <property type="entry name" value="ACYL-COENZYME A THIOESTERASE 13"/>
    <property type="match status" value="1"/>
</dbReference>
<feature type="domain" description="Thioesterase" evidence="3">
    <location>
        <begin position="83"/>
        <end position="160"/>
    </location>
</feature>
<dbReference type="CDD" id="cd03443">
    <property type="entry name" value="PaaI_thioesterase"/>
    <property type="match status" value="1"/>
</dbReference>
<protein>
    <recommendedName>
        <fullName evidence="3">Thioesterase domain-containing protein</fullName>
    </recommendedName>
</protein>
<dbReference type="InterPro" id="IPR006683">
    <property type="entry name" value="Thioestr_dom"/>
</dbReference>
<organism evidence="4 5">
    <name type="scientific">Cephalotrichum gorgonifer</name>
    <dbReference type="NCBI Taxonomy" id="2041049"/>
    <lineage>
        <taxon>Eukaryota</taxon>
        <taxon>Fungi</taxon>
        <taxon>Dikarya</taxon>
        <taxon>Ascomycota</taxon>
        <taxon>Pezizomycotina</taxon>
        <taxon>Sordariomycetes</taxon>
        <taxon>Hypocreomycetidae</taxon>
        <taxon>Microascales</taxon>
        <taxon>Microascaceae</taxon>
        <taxon>Cephalotrichum</taxon>
    </lineage>
</organism>
<dbReference type="Pfam" id="PF03061">
    <property type="entry name" value="4HBT"/>
    <property type="match status" value="1"/>
</dbReference>
<dbReference type="SUPFAM" id="SSF54637">
    <property type="entry name" value="Thioesterase/thiol ester dehydrase-isomerase"/>
    <property type="match status" value="1"/>
</dbReference>
<sequence length="177" mass="19019">MAPKKYVQDTPDVERYLKATGEEKIKMWLSVGEREGGVAGVLVPKPFNVSVIPFVTYISSSATPTPRASFHYTVQKSHCNTIGNLSGGAAATLLDYLTTLPICLVNSPSWIYLGISRNLSLTFLQPAPLGETVRVDCEVLGIGKRMATIRAEIKREADGTVLVVAEHSVVSISAGKA</sequence>
<proteinExistence type="inferred from homology"/>
<dbReference type="Gene3D" id="3.10.129.10">
    <property type="entry name" value="Hotdog Thioesterase"/>
    <property type="match status" value="1"/>
</dbReference>
<comment type="caution">
    <text evidence="4">The sequence shown here is derived from an EMBL/GenBank/DDBJ whole genome shotgun (WGS) entry which is preliminary data.</text>
</comment>
<dbReference type="AlphaFoldDB" id="A0AAE8SRG4"/>
<dbReference type="Proteomes" id="UP001187682">
    <property type="component" value="Unassembled WGS sequence"/>
</dbReference>
<evidence type="ECO:0000313" key="4">
    <source>
        <dbReference type="EMBL" id="SPN97680.1"/>
    </source>
</evidence>
<keyword evidence="2" id="KW-0378">Hydrolase</keyword>
<dbReference type="InterPro" id="IPR029069">
    <property type="entry name" value="HotDog_dom_sf"/>
</dbReference>
<reference evidence="4" key="1">
    <citation type="submission" date="2018-03" db="EMBL/GenBank/DDBJ databases">
        <authorList>
            <person name="Guldener U."/>
        </authorList>
    </citation>
    <scope>NUCLEOTIDE SEQUENCE</scope>
</reference>